<keyword evidence="2" id="KW-0472">Membrane</keyword>
<dbReference type="OrthoDB" id="3696477at2"/>
<keyword evidence="2" id="KW-0812">Transmembrane</keyword>
<evidence type="ECO:0000313" key="4">
    <source>
        <dbReference type="Proteomes" id="UP000033699"/>
    </source>
</evidence>
<sequence length="531" mass="55161">MSGPLRLVPEDGGSERTMQLRTLPLKRRRPALPARPEPEPEEQLGLSADPLDELAERLNDICADAVHPYEIAAILESDGLSDEQAALLYGRPDAFTVAEELFEKVQRRYPGPSSEFANPWRADPWRCVVRGLVFALPGLGYLLGANLFATARMRFGLPSGMLALSVATLVSWGFNQALAHRAYRWLGRLRRRDAARCLAVGAPLGALVAAAAAYVVGGPLGALSFAAGQSAYLGAATVLLVLGREKFLLLALAPASVGAGVVLAVDVPQAVRTVVLLASVLLAVGLAGRELVRCIRGVEPEAVELKLPLRQELPHLLFGLACGALTLIAGLGETIHQAVQAGGHAVHTAAVHAGGHPAHGAHGAHGAAHEAKAALTGPAMIALTLSLGLAEWLLFRYRAMAVAALRTSHTTGQFGRRTGGILLGCLFIYLTTVAALDAAATVLWPGAPALGVPQLGAMLLLGGSLWLALLLNAFGFSWSTALICLAAATAESAGLLTGADPIVLQLIGCGAAALVLTAIAGPALGRTTQHR</sequence>
<feature type="transmembrane region" description="Helical" evidence="2">
    <location>
        <begin position="195"/>
        <end position="216"/>
    </location>
</feature>
<feature type="transmembrane region" description="Helical" evidence="2">
    <location>
        <begin position="271"/>
        <end position="292"/>
    </location>
</feature>
<reference evidence="3 4" key="1">
    <citation type="submission" date="2015-02" db="EMBL/GenBank/DDBJ databases">
        <authorList>
            <person name="Ju K.-S."/>
            <person name="Doroghazi J.R."/>
            <person name="Metcalf W."/>
        </authorList>
    </citation>
    <scope>NUCLEOTIDE SEQUENCE [LARGE SCALE GENOMIC DNA]</scope>
    <source>
        <strain evidence="3 4">ATCC 31215</strain>
    </source>
</reference>
<keyword evidence="2" id="KW-1133">Transmembrane helix</keyword>
<organism evidence="3 4">
    <name type="scientific">Streptomyces rubellomurinus (strain ATCC 31215)</name>
    <dbReference type="NCBI Taxonomy" id="359131"/>
    <lineage>
        <taxon>Bacteria</taxon>
        <taxon>Bacillati</taxon>
        <taxon>Actinomycetota</taxon>
        <taxon>Actinomycetes</taxon>
        <taxon>Kitasatosporales</taxon>
        <taxon>Streptomycetaceae</taxon>
        <taxon>Streptomyces</taxon>
    </lineage>
</organism>
<feature type="transmembrane region" description="Helical" evidence="2">
    <location>
        <begin position="127"/>
        <end position="149"/>
    </location>
</feature>
<feature type="transmembrane region" description="Helical" evidence="2">
    <location>
        <begin position="478"/>
        <end position="496"/>
    </location>
</feature>
<feature type="transmembrane region" description="Helical" evidence="2">
    <location>
        <begin position="313"/>
        <end position="332"/>
    </location>
</feature>
<keyword evidence="4" id="KW-1185">Reference proteome</keyword>
<gene>
    <name evidence="3" type="ORF">VM95_19520</name>
</gene>
<accession>A0A0F2TDZ2</accession>
<evidence type="ECO:0000313" key="3">
    <source>
        <dbReference type="EMBL" id="KJS60736.1"/>
    </source>
</evidence>
<feature type="transmembrane region" description="Helical" evidence="2">
    <location>
        <begin position="222"/>
        <end position="242"/>
    </location>
</feature>
<feature type="transmembrane region" description="Helical" evidence="2">
    <location>
        <begin position="379"/>
        <end position="399"/>
    </location>
</feature>
<dbReference type="AlphaFoldDB" id="A0A0F2TDZ2"/>
<feature type="transmembrane region" description="Helical" evidence="2">
    <location>
        <begin position="155"/>
        <end position="174"/>
    </location>
</feature>
<dbReference type="RefSeq" id="WP_045698553.1">
    <property type="nucleotide sequence ID" value="NZ_JZKH01000038.1"/>
</dbReference>
<feature type="transmembrane region" description="Helical" evidence="2">
    <location>
        <begin position="502"/>
        <end position="525"/>
    </location>
</feature>
<dbReference type="PATRIC" id="fig|359131.3.peg.4558"/>
<name>A0A0F2TDZ2_STRR3</name>
<evidence type="ECO:0000256" key="1">
    <source>
        <dbReference type="SAM" id="MobiDB-lite"/>
    </source>
</evidence>
<feature type="transmembrane region" description="Helical" evidence="2">
    <location>
        <begin position="450"/>
        <end position="471"/>
    </location>
</feature>
<protein>
    <recommendedName>
        <fullName evidence="5">Integral membrane protein</fullName>
    </recommendedName>
</protein>
<evidence type="ECO:0008006" key="5">
    <source>
        <dbReference type="Google" id="ProtNLM"/>
    </source>
</evidence>
<proteinExistence type="predicted"/>
<feature type="region of interest" description="Disordered" evidence="1">
    <location>
        <begin position="1"/>
        <end position="45"/>
    </location>
</feature>
<feature type="transmembrane region" description="Helical" evidence="2">
    <location>
        <begin position="247"/>
        <end position="265"/>
    </location>
</feature>
<dbReference type="Proteomes" id="UP000033699">
    <property type="component" value="Unassembled WGS sequence"/>
</dbReference>
<dbReference type="EMBL" id="JZKH01000038">
    <property type="protein sequence ID" value="KJS60736.1"/>
    <property type="molecule type" value="Genomic_DNA"/>
</dbReference>
<feature type="transmembrane region" description="Helical" evidence="2">
    <location>
        <begin position="420"/>
        <end position="444"/>
    </location>
</feature>
<evidence type="ECO:0000256" key="2">
    <source>
        <dbReference type="SAM" id="Phobius"/>
    </source>
</evidence>
<comment type="caution">
    <text evidence="3">The sequence shown here is derived from an EMBL/GenBank/DDBJ whole genome shotgun (WGS) entry which is preliminary data.</text>
</comment>